<accession>A0AAW0TYR7</accession>
<protein>
    <recommendedName>
        <fullName evidence="8">Pentraxin (PTX) domain-containing protein</fullName>
    </recommendedName>
</protein>
<dbReference type="InterPro" id="IPR001759">
    <property type="entry name" value="PTX_dom"/>
</dbReference>
<evidence type="ECO:0000256" key="3">
    <source>
        <dbReference type="ARBA" id="ARBA00022989"/>
    </source>
</evidence>
<dbReference type="InterPro" id="IPR036055">
    <property type="entry name" value="LDL_receptor-like_sf"/>
</dbReference>
<dbReference type="InterPro" id="IPR002172">
    <property type="entry name" value="LDrepeatLR_classA_rpt"/>
</dbReference>
<evidence type="ECO:0000313" key="10">
    <source>
        <dbReference type="Proteomes" id="UP001487740"/>
    </source>
</evidence>
<dbReference type="Gene3D" id="2.70.170.10">
    <property type="entry name" value="Neurotransmitter-gated ion-channel ligand-binding domain"/>
    <property type="match status" value="1"/>
</dbReference>
<dbReference type="InterPro" id="IPR006202">
    <property type="entry name" value="Neur_chan_lig-bd"/>
</dbReference>
<dbReference type="SUPFAM" id="SSF57424">
    <property type="entry name" value="LDL receptor-like module"/>
    <property type="match status" value="1"/>
</dbReference>
<feature type="disulfide bond" evidence="6">
    <location>
        <begin position="467"/>
        <end position="482"/>
    </location>
</feature>
<dbReference type="Pfam" id="PF02931">
    <property type="entry name" value="Neur_chan_LBD"/>
    <property type="match status" value="1"/>
</dbReference>
<evidence type="ECO:0000256" key="2">
    <source>
        <dbReference type="ARBA" id="ARBA00022692"/>
    </source>
</evidence>
<feature type="transmembrane region" description="Helical" evidence="7">
    <location>
        <begin position="695"/>
        <end position="712"/>
    </location>
</feature>
<organism evidence="9 10">
    <name type="scientific">Scylla paramamosain</name>
    <name type="common">Mud crab</name>
    <dbReference type="NCBI Taxonomy" id="85552"/>
    <lineage>
        <taxon>Eukaryota</taxon>
        <taxon>Metazoa</taxon>
        <taxon>Ecdysozoa</taxon>
        <taxon>Arthropoda</taxon>
        <taxon>Crustacea</taxon>
        <taxon>Multicrustacea</taxon>
        <taxon>Malacostraca</taxon>
        <taxon>Eumalacostraca</taxon>
        <taxon>Eucarida</taxon>
        <taxon>Decapoda</taxon>
        <taxon>Pleocyemata</taxon>
        <taxon>Brachyura</taxon>
        <taxon>Eubrachyura</taxon>
        <taxon>Portunoidea</taxon>
        <taxon>Portunidae</taxon>
        <taxon>Portuninae</taxon>
        <taxon>Scylla</taxon>
    </lineage>
</organism>
<keyword evidence="10" id="KW-1185">Reference proteome</keyword>
<dbReference type="InterPro" id="IPR036734">
    <property type="entry name" value="Neur_chan_lig-bd_sf"/>
</dbReference>
<dbReference type="InterPro" id="IPR013320">
    <property type="entry name" value="ConA-like_dom_sf"/>
</dbReference>
<name>A0AAW0TYR7_SCYPA</name>
<dbReference type="SUPFAM" id="SSF63712">
    <property type="entry name" value="Nicotinic receptor ligand binding domain-like"/>
    <property type="match status" value="1"/>
</dbReference>
<reference evidence="9 10" key="1">
    <citation type="submission" date="2023-03" db="EMBL/GenBank/DDBJ databases">
        <title>High-quality genome of Scylla paramamosain provides insights in environmental adaptation.</title>
        <authorList>
            <person name="Zhang L."/>
        </authorList>
    </citation>
    <scope>NUCLEOTIDE SEQUENCE [LARGE SCALE GENOMIC DNA]</scope>
    <source>
        <strain evidence="9">LZ_2023a</strain>
        <tissue evidence="9">Muscle</tissue>
    </source>
</reference>
<keyword evidence="4 7" id="KW-0472">Membrane</keyword>
<dbReference type="InterPro" id="IPR038050">
    <property type="entry name" value="Neuro_actylchol_rec"/>
</dbReference>
<comment type="caution">
    <text evidence="9">The sequence shown here is derived from an EMBL/GenBank/DDBJ whole genome shotgun (WGS) entry which is preliminary data.</text>
</comment>
<evidence type="ECO:0000259" key="8">
    <source>
        <dbReference type="SMART" id="SM00159"/>
    </source>
</evidence>
<dbReference type="EMBL" id="JARAKH010000022">
    <property type="protein sequence ID" value="KAK8392671.1"/>
    <property type="molecule type" value="Genomic_DNA"/>
</dbReference>
<keyword evidence="5 6" id="KW-1015">Disulfide bond</keyword>
<dbReference type="SMART" id="SM00192">
    <property type="entry name" value="LDLa"/>
    <property type="match status" value="1"/>
</dbReference>
<gene>
    <name evidence="9" type="ORF">O3P69_014839</name>
</gene>
<comment type="subcellular location">
    <subcellularLocation>
        <location evidence="1">Membrane</location>
        <topology evidence="1">Multi-pass membrane protein</topology>
    </subcellularLocation>
</comment>
<feature type="disulfide bond" evidence="6">
    <location>
        <begin position="455"/>
        <end position="473"/>
    </location>
</feature>
<dbReference type="GO" id="GO:0016020">
    <property type="term" value="C:membrane"/>
    <property type="evidence" value="ECO:0007669"/>
    <property type="project" value="UniProtKB-SubCell"/>
</dbReference>
<dbReference type="PROSITE" id="PS00236">
    <property type="entry name" value="NEUROTR_ION_CHANNEL"/>
    <property type="match status" value="1"/>
</dbReference>
<dbReference type="SMART" id="SM00159">
    <property type="entry name" value="PTX"/>
    <property type="match status" value="1"/>
</dbReference>
<dbReference type="PROSITE" id="PS50068">
    <property type="entry name" value="LDLRA_2"/>
    <property type="match status" value="1"/>
</dbReference>
<dbReference type="PANTHER" id="PTHR18945">
    <property type="entry name" value="NEUROTRANSMITTER GATED ION CHANNEL"/>
    <property type="match status" value="1"/>
</dbReference>
<evidence type="ECO:0000313" key="9">
    <source>
        <dbReference type="EMBL" id="KAK8392671.1"/>
    </source>
</evidence>
<evidence type="ECO:0000256" key="5">
    <source>
        <dbReference type="ARBA" id="ARBA00023157"/>
    </source>
</evidence>
<evidence type="ECO:0000256" key="4">
    <source>
        <dbReference type="ARBA" id="ARBA00023136"/>
    </source>
</evidence>
<feature type="transmembrane region" description="Helical" evidence="7">
    <location>
        <begin position="754"/>
        <end position="775"/>
    </location>
</feature>
<dbReference type="Gene3D" id="1.20.58.390">
    <property type="entry name" value="Neurotransmitter-gated ion-channel transmembrane domain"/>
    <property type="match status" value="1"/>
</dbReference>
<dbReference type="PRINTS" id="PR00895">
    <property type="entry name" value="PENTAXIN"/>
</dbReference>
<dbReference type="GO" id="GO:0005230">
    <property type="term" value="F:extracellular ligand-gated monoatomic ion channel activity"/>
    <property type="evidence" value="ECO:0007669"/>
    <property type="project" value="InterPro"/>
</dbReference>
<dbReference type="CDD" id="cd00112">
    <property type="entry name" value="LDLa"/>
    <property type="match status" value="1"/>
</dbReference>
<dbReference type="InterPro" id="IPR006201">
    <property type="entry name" value="Neur_channel"/>
</dbReference>
<evidence type="ECO:0000256" key="1">
    <source>
        <dbReference type="ARBA" id="ARBA00004141"/>
    </source>
</evidence>
<sequence length="817" mass="90730">MLVHTFVEDGHPDDGTMLFLPRLASALNTSAIVNASGMDGVACEAGDCAALASFSMCLWVNVFLKMPASTVFSYYISSYVHNGLIFRMDDSHVVVSYMTKQLTRWDRPVLPRMWHLLCVVRGANTTTYTVDLKVVLHINSSLPLLLNGSLVLGNDQDQLDGGYTVTEAFVGQLAWVGLWDHALTSQDLTAVLQCRAARHPPVMDARLPWLVRGQVTTREADPCLERDAPASLAVAVPLPYDGARDLCRKLGMSLPVPESLAASKRSFEVLQEADFKRCSSMHTTFSMLWLGVEHRAATGRWVDGSSGEELRYISVHLIMPGKEFSRGVLLKSGAWIGSSDDARHCFTCEGVVGGGAFLLRGLCRSPLHLYARAFPSGGLYWHGLERVSLVRRGDEWQLRDDLHGQVMAQLVGGGLPVGRAAWNVMNTSACADPTDLSETTVPLSFTQCVEGEFSCWEGGCMPMEKRCSLTPECNDSSDERGCQLVHFRPGTRLHLPPHPHTFTLDMALWFWKVSLAGTETGTGLLRVLVGGRLTWRDNRLTFHNLQQEKDLNVVDPTLRVWQPLLQVVDEARLAGSVEPLRKLFVSRDAEGTVTSFDAVFEGSENRLELMVEVPAHVSCPFSFYRFPFDEQECNVTFLLANLPQQYARYHHHPLSSALVCPRNTTMTKFEVYDCALHLQNGSSVVRLSMKLRRCFTYHLWATFCPTVLLHVVGYGTTIVPAEDLQSRVMLSLLALMALVSLYSDTLETLPSCSYLRLLDLWLLFSVAFPAAVIAVHMASSGPDKTNASLVLRRGRLLLGILYCLFVCVYLIVLYATR</sequence>
<dbReference type="Pfam" id="PF00057">
    <property type="entry name" value="Ldl_recept_a"/>
    <property type="match status" value="1"/>
</dbReference>
<evidence type="ECO:0000256" key="7">
    <source>
        <dbReference type="SAM" id="Phobius"/>
    </source>
</evidence>
<feature type="transmembrane region" description="Helical" evidence="7">
    <location>
        <begin position="724"/>
        <end position="742"/>
    </location>
</feature>
<dbReference type="Gene3D" id="2.60.120.200">
    <property type="match status" value="1"/>
</dbReference>
<dbReference type="SUPFAM" id="SSF90112">
    <property type="entry name" value="Neurotransmitter-gated ion-channel transmembrane pore"/>
    <property type="match status" value="1"/>
</dbReference>
<dbReference type="InterPro" id="IPR018000">
    <property type="entry name" value="Neurotransmitter_ion_chnl_CS"/>
</dbReference>
<keyword evidence="3 7" id="KW-1133">Transmembrane helix</keyword>
<feature type="disulfide bond" evidence="6">
    <location>
        <begin position="448"/>
        <end position="460"/>
    </location>
</feature>
<proteinExistence type="predicted"/>
<dbReference type="AlphaFoldDB" id="A0AAW0TYR7"/>
<dbReference type="SUPFAM" id="SSF49899">
    <property type="entry name" value="Concanavalin A-like lectins/glucanases"/>
    <property type="match status" value="1"/>
</dbReference>
<dbReference type="SUPFAM" id="SSF56436">
    <property type="entry name" value="C-type lectin-like"/>
    <property type="match status" value="1"/>
</dbReference>
<keyword evidence="2 7" id="KW-0812">Transmembrane</keyword>
<dbReference type="Gene3D" id="4.10.400.10">
    <property type="entry name" value="Low-density Lipoprotein Receptor"/>
    <property type="match status" value="1"/>
</dbReference>
<dbReference type="Pfam" id="PF00354">
    <property type="entry name" value="Pentaxin"/>
    <property type="match status" value="1"/>
</dbReference>
<dbReference type="InterPro" id="IPR016187">
    <property type="entry name" value="CTDL_fold"/>
</dbReference>
<dbReference type="Proteomes" id="UP001487740">
    <property type="component" value="Unassembled WGS sequence"/>
</dbReference>
<evidence type="ECO:0000256" key="6">
    <source>
        <dbReference type="PROSITE-ProRule" id="PRU00124"/>
    </source>
</evidence>
<feature type="domain" description="Pentraxin (PTX)" evidence="8">
    <location>
        <begin position="24"/>
        <end position="223"/>
    </location>
</feature>
<feature type="transmembrane region" description="Helical" evidence="7">
    <location>
        <begin position="796"/>
        <end position="815"/>
    </location>
</feature>
<dbReference type="GO" id="GO:0004888">
    <property type="term" value="F:transmembrane signaling receptor activity"/>
    <property type="evidence" value="ECO:0007669"/>
    <property type="project" value="InterPro"/>
</dbReference>
<dbReference type="InterPro" id="IPR036719">
    <property type="entry name" value="Neuro-gated_channel_TM_sf"/>
</dbReference>